<evidence type="ECO:0000313" key="1">
    <source>
        <dbReference type="EMBL" id="CAB1445005.1"/>
    </source>
</evidence>
<comment type="caution">
    <text evidence="1">The sequence shown here is derived from an EMBL/GenBank/DDBJ whole genome shotgun (WGS) entry which is preliminary data.</text>
</comment>
<evidence type="ECO:0000313" key="2">
    <source>
        <dbReference type="Proteomes" id="UP001153269"/>
    </source>
</evidence>
<gene>
    <name evidence="1" type="ORF">PLEPLA_LOCUS32735</name>
</gene>
<keyword evidence="2" id="KW-1185">Reference proteome</keyword>
<accession>A0A9N7Z0F1</accession>
<proteinExistence type="predicted"/>
<dbReference type="Proteomes" id="UP001153269">
    <property type="component" value="Unassembled WGS sequence"/>
</dbReference>
<reference evidence="1" key="1">
    <citation type="submission" date="2020-03" db="EMBL/GenBank/DDBJ databases">
        <authorList>
            <person name="Weist P."/>
        </authorList>
    </citation>
    <scope>NUCLEOTIDE SEQUENCE</scope>
</reference>
<protein>
    <submittedName>
        <fullName evidence="1">Uncharacterized protein</fullName>
    </submittedName>
</protein>
<dbReference type="AlphaFoldDB" id="A0A9N7Z0F1"/>
<sequence length="121" mass="13154">MRASRDGSNPPFLLAFKGKLTNMTRMNYVRGPGLVCLCSDVGGLDDHSLGDDYVVRALQPPFLPRTAGALLCVFSHTSFSCRLSAKELSTLLERRLSNAHLLQYPSKLLSPTQNANTATAT</sequence>
<dbReference type="EMBL" id="CADEAL010003524">
    <property type="protein sequence ID" value="CAB1445005.1"/>
    <property type="molecule type" value="Genomic_DNA"/>
</dbReference>
<name>A0A9N7Z0F1_PLEPL</name>
<organism evidence="1 2">
    <name type="scientific">Pleuronectes platessa</name>
    <name type="common">European plaice</name>
    <dbReference type="NCBI Taxonomy" id="8262"/>
    <lineage>
        <taxon>Eukaryota</taxon>
        <taxon>Metazoa</taxon>
        <taxon>Chordata</taxon>
        <taxon>Craniata</taxon>
        <taxon>Vertebrata</taxon>
        <taxon>Euteleostomi</taxon>
        <taxon>Actinopterygii</taxon>
        <taxon>Neopterygii</taxon>
        <taxon>Teleostei</taxon>
        <taxon>Neoteleostei</taxon>
        <taxon>Acanthomorphata</taxon>
        <taxon>Carangaria</taxon>
        <taxon>Pleuronectiformes</taxon>
        <taxon>Pleuronectoidei</taxon>
        <taxon>Pleuronectidae</taxon>
        <taxon>Pleuronectes</taxon>
    </lineage>
</organism>